<accession>A0A1G9E7B2</accession>
<keyword evidence="1" id="KW-1133">Transmembrane helix</keyword>
<dbReference type="RefSeq" id="WP_091516333.1">
    <property type="nucleotide sequence ID" value="NZ_FNFH01000007.1"/>
</dbReference>
<dbReference type="AlphaFoldDB" id="A0A1G9E7B2"/>
<keyword evidence="1" id="KW-0812">Transmembrane</keyword>
<sequence>MSTWEENYRQAASIMVSPEALDERILQQARTFRPPPGHSRIVSGTAGSFAAIAVLVLLIHPAQYLGALTPGGAADARHDPLNDWQLKREKPITVTRDPWVRLRSEIRSGNYVSLCEQWRKEQRGHAEKSLPRDLAKEARAHCRLLPQP</sequence>
<protein>
    <submittedName>
        <fullName evidence="2">Uncharacterized protein</fullName>
    </submittedName>
</protein>
<dbReference type="STRING" id="658219.SAMN05216212_3049"/>
<gene>
    <name evidence="2" type="ORF">SAMN05216212_3049</name>
</gene>
<feature type="transmembrane region" description="Helical" evidence="1">
    <location>
        <begin position="41"/>
        <end position="59"/>
    </location>
</feature>
<evidence type="ECO:0000256" key="1">
    <source>
        <dbReference type="SAM" id="Phobius"/>
    </source>
</evidence>
<dbReference type="Proteomes" id="UP000199305">
    <property type="component" value="Unassembled WGS sequence"/>
</dbReference>
<dbReference type="OrthoDB" id="5737439at2"/>
<reference evidence="3" key="1">
    <citation type="submission" date="2016-10" db="EMBL/GenBank/DDBJ databases">
        <authorList>
            <person name="Varghese N."/>
            <person name="Submissions S."/>
        </authorList>
    </citation>
    <scope>NUCLEOTIDE SEQUENCE [LARGE SCALE GENOMIC DNA]</scope>
    <source>
        <strain evidence="3">CGMCC 1.10658</strain>
    </source>
</reference>
<evidence type="ECO:0000313" key="2">
    <source>
        <dbReference type="EMBL" id="SDK71990.1"/>
    </source>
</evidence>
<keyword evidence="3" id="KW-1185">Reference proteome</keyword>
<keyword evidence="1" id="KW-0472">Membrane</keyword>
<organism evidence="2 3">
    <name type="scientific">Microbulbifer yueqingensis</name>
    <dbReference type="NCBI Taxonomy" id="658219"/>
    <lineage>
        <taxon>Bacteria</taxon>
        <taxon>Pseudomonadati</taxon>
        <taxon>Pseudomonadota</taxon>
        <taxon>Gammaproteobacteria</taxon>
        <taxon>Cellvibrionales</taxon>
        <taxon>Microbulbiferaceae</taxon>
        <taxon>Microbulbifer</taxon>
    </lineage>
</organism>
<proteinExistence type="predicted"/>
<dbReference type="EMBL" id="FNFH01000007">
    <property type="protein sequence ID" value="SDK71990.1"/>
    <property type="molecule type" value="Genomic_DNA"/>
</dbReference>
<evidence type="ECO:0000313" key="3">
    <source>
        <dbReference type="Proteomes" id="UP000199305"/>
    </source>
</evidence>
<name>A0A1G9E7B2_9GAMM</name>